<gene>
    <name evidence="4" type="ORF">JD276_01900</name>
</gene>
<keyword evidence="2" id="KW-0812">Transmembrane</keyword>
<dbReference type="PANTHER" id="PTHR34473">
    <property type="entry name" value="UPF0699 TRANSMEMBRANE PROTEIN YDBS"/>
    <property type="match status" value="1"/>
</dbReference>
<feature type="domain" description="YdbS-like PH" evidence="3">
    <location>
        <begin position="320"/>
        <end position="388"/>
    </location>
</feature>
<proteinExistence type="predicted"/>
<feature type="region of interest" description="Disordered" evidence="1">
    <location>
        <begin position="1"/>
        <end position="25"/>
    </location>
</feature>
<dbReference type="Proteomes" id="UP000608530">
    <property type="component" value="Unassembled WGS sequence"/>
</dbReference>
<feature type="domain" description="YdbS-like PH" evidence="3">
    <location>
        <begin position="112"/>
        <end position="190"/>
    </location>
</feature>
<sequence length="577" mass="61737">MNERPVDGTDAPAIPRAETLPGTPDAEGWRRLHPLSPLLQGGLIFVVIVGVIIANLRDSIIGLFVGGEAASENGGDVLDLFSTILERGLLLAVIGGLLGFVALVVFFAWLSWRFHTYRVGDDAVEARKGILFRQHRRAPLERIQSVNLKRPLLARALGLTQIEIQTAGQGGKVDLNYLGHKDAKTVREQIIRRAAISKRGGRPAPGADSAFAVSADSAAAVSADGTPYAQAHGAFEQRVSDFADFDIDPSARERGALVSVPVGRLVGSILLSWEVIFAVVLIVAVPIAAAVWEWAILAGLIPLLVVMVGVAFGQFNKGFNFTLSHSEDGVRTSAGLTSTSTETIPFGRIHAVEARQPLLWRRFGWWKVRITRAGQKASESGQSQAGGVVLPVGFEADVIRVLETLLPGIGDEAHEAEGLRDGLVGSADGYLGAGPRAGWVLWWGRRRAGIRVDGVDGARGGAGVRGVDGARGDHGADEGATLRIRRGALTRSFTVAPILRAQSVQLHRPLVHRVLGLATIQFDTVLGPVNTKMRGLELERARQVFDLLADAVVRVQSGEAERRAAAQPAPRVDPEQR</sequence>
<evidence type="ECO:0000256" key="2">
    <source>
        <dbReference type="SAM" id="Phobius"/>
    </source>
</evidence>
<dbReference type="Pfam" id="PF03703">
    <property type="entry name" value="bPH_2"/>
    <property type="match status" value="3"/>
</dbReference>
<keyword evidence="2" id="KW-1133">Transmembrane helix</keyword>
<evidence type="ECO:0000259" key="3">
    <source>
        <dbReference type="Pfam" id="PF03703"/>
    </source>
</evidence>
<organism evidence="4 5">
    <name type="scientific">Leucobacter chromiisoli</name>
    <dbReference type="NCBI Taxonomy" id="2796471"/>
    <lineage>
        <taxon>Bacteria</taxon>
        <taxon>Bacillati</taxon>
        <taxon>Actinomycetota</taxon>
        <taxon>Actinomycetes</taxon>
        <taxon>Micrococcales</taxon>
        <taxon>Microbacteriaceae</taxon>
        <taxon>Leucobacter</taxon>
    </lineage>
</organism>
<evidence type="ECO:0000313" key="5">
    <source>
        <dbReference type="Proteomes" id="UP000608530"/>
    </source>
</evidence>
<dbReference type="InterPro" id="IPR005182">
    <property type="entry name" value="YdbS-like_PH"/>
</dbReference>
<reference evidence="4" key="1">
    <citation type="submission" date="2020-12" db="EMBL/GenBank/DDBJ databases">
        <title>Leucobacter sp. CAS1, isolated from Chromium sludge.</title>
        <authorList>
            <person name="Xu Z."/>
        </authorList>
    </citation>
    <scope>NUCLEOTIDE SEQUENCE</scope>
    <source>
        <strain evidence="4">CSA1</strain>
    </source>
</reference>
<protein>
    <submittedName>
        <fullName evidence="4">PH domain-containing protein</fullName>
    </submittedName>
</protein>
<feature type="transmembrane region" description="Helical" evidence="2">
    <location>
        <begin position="262"/>
        <end position="288"/>
    </location>
</feature>
<keyword evidence="5" id="KW-1185">Reference proteome</keyword>
<keyword evidence="2" id="KW-0472">Membrane</keyword>
<feature type="transmembrane region" description="Helical" evidence="2">
    <location>
        <begin position="294"/>
        <end position="315"/>
    </location>
</feature>
<accession>A0A934Q538</accession>
<dbReference type="AlphaFoldDB" id="A0A934Q538"/>
<evidence type="ECO:0000313" key="4">
    <source>
        <dbReference type="EMBL" id="MBK0417788.1"/>
    </source>
</evidence>
<evidence type="ECO:0000256" key="1">
    <source>
        <dbReference type="SAM" id="MobiDB-lite"/>
    </source>
</evidence>
<feature type="transmembrane region" description="Helical" evidence="2">
    <location>
        <begin position="38"/>
        <end position="56"/>
    </location>
</feature>
<feature type="domain" description="YdbS-like PH" evidence="3">
    <location>
        <begin position="479"/>
        <end position="547"/>
    </location>
</feature>
<comment type="caution">
    <text evidence="4">The sequence shown here is derived from an EMBL/GenBank/DDBJ whole genome shotgun (WGS) entry which is preliminary data.</text>
</comment>
<dbReference type="PANTHER" id="PTHR34473:SF2">
    <property type="entry name" value="UPF0699 TRANSMEMBRANE PROTEIN YDBT"/>
    <property type="match status" value="1"/>
</dbReference>
<name>A0A934Q538_9MICO</name>
<dbReference type="EMBL" id="JAEHOH010000001">
    <property type="protein sequence ID" value="MBK0417788.1"/>
    <property type="molecule type" value="Genomic_DNA"/>
</dbReference>
<dbReference type="RefSeq" id="WP_200113216.1">
    <property type="nucleotide sequence ID" value="NZ_JAEHOH010000001.1"/>
</dbReference>
<feature type="transmembrane region" description="Helical" evidence="2">
    <location>
        <begin position="89"/>
        <end position="110"/>
    </location>
</feature>